<feature type="domain" description="DUF202" evidence="6">
    <location>
        <begin position="29"/>
        <end position="90"/>
    </location>
</feature>
<dbReference type="GO" id="GO:0012505">
    <property type="term" value="C:endomembrane system"/>
    <property type="evidence" value="ECO:0007669"/>
    <property type="project" value="UniProtKB-SubCell"/>
</dbReference>
<feature type="transmembrane region" description="Helical" evidence="5">
    <location>
        <begin position="64"/>
        <end position="88"/>
    </location>
</feature>
<reference evidence="7 8" key="1">
    <citation type="submission" date="2018-10" db="EMBL/GenBank/DDBJ databases">
        <title>Genomic Encyclopedia of Archaeal and Bacterial Type Strains, Phase II (KMG-II): from individual species to whole genera.</title>
        <authorList>
            <person name="Goeker M."/>
        </authorList>
    </citation>
    <scope>NUCLEOTIDE SEQUENCE [LARGE SCALE GENOMIC DNA]</scope>
    <source>
        <strain evidence="7 8">DSM 23424</strain>
    </source>
</reference>
<dbReference type="AlphaFoldDB" id="A0A3L9Y7M5"/>
<sequence length="122" mass="14402">MKKKGFELFRFLRTKPVPINTREILALERTRLANERTLLAYIRASLYLLLGGLALLQLQDFESVHWLGYIALVICICFLAIGIFRFLLLKRRLYKWNRILFTDTISEEVEQEVAKIDKNIDK</sequence>
<organism evidence="7 8">
    <name type="scientific">Ulvibacter antarcticus</name>
    <dbReference type="NCBI Taxonomy" id="442714"/>
    <lineage>
        <taxon>Bacteria</taxon>
        <taxon>Pseudomonadati</taxon>
        <taxon>Bacteroidota</taxon>
        <taxon>Flavobacteriia</taxon>
        <taxon>Flavobacteriales</taxon>
        <taxon>Flavobacteriaceae</taxon>
        <taxon>Ulvibacter</taxon>
    </lineage>
</organism>
<keyword evidence="4 5" id="KW-0472">Membrane</keyword>
<feature type="transmembrane region" description="Helical" evidence="5">
    <location>
        <begin position="38"/>
        <end position="58"/>
    </location>
</feature>
<name>A0A3L9Y7M5_9FLAO</name>
<comment type="caution">
    <text evidence="7">The sequence shown here is derived from an EMBL/GenBank/DDBJ whole genome shotgun (WGS) entry which is preliminary data.</text>
</comment>
<keyword evidence="3 5" id="KW-1133">Transmembrane helix</keyword>
<protein>
    <submittedName>
        <fullName evidence="7">Putative membrane protein</fullName>
    </submittedName>
</protein>
<keyword evidence="2 5" id="KW-0812">Transmembrane</keyword>
<keyword evidence="8" id="KW-1185">Reference proteome</keyword>
<evidence type="ECO:0000256" key="2">
    <source>
        <dbReference type="ARBA" id="ARBA00022692"/>
    </source>
</evidence>
<proteinExistence type="predicted"/>
<dbReference type="RefSeq" id="WP_121908754.1">
    <property type="nucleotide sequence ID" value="NZ_REFC01000016.1"/>
</dbReference>
<gene>
    <name evidence="7" type="ORF">BXY75_3224</name>
</gene>
<evidence type="ECO:0000256" key="1">
    <source>
        <dbReference type="ARBA" id="ARBA00004127"/>
    </source>
</evidence>
<evidence type="ECO:0000256" key="4">
    <source>
        <dbReference type="ARBA" id="ARBA00023136"/>
    </source>
</evidence>
<evidence type="ECO:0000313" key="8">
    <source>
        <dbReference type="Proteomes" id="UP000271339"/>
    </source>
</evidence>
<dbReference type="EMBL" id="REFC01000016">
    <property type="protein sequence ID" value="RMA56713.1"/>
    <property type="molecule type" value="Genomic_DNA"/>
</dbReference>
<dbReference type="Proteomes" id="UP000271339">
    <property type="component" value="Unassembled WGS sequence"/>
</dbReference>
<evidence type="ECO:0000256" key="3">
    <source>
        <dbReference type="ARBA" id="ARBA00022989"/>
    </source>
</evidence>
<comment type="subcellular location">
    <subcellularLocation>
        <location evidence="1">Endomembrane system</location>
        <topology evidence="1">Multi-pass membrane protein</topology>
    </subcellularLocation>
</comment>
<evidence type="ECO:0000313" key="7">
    <source>
        <dbReference type="EMBL" id="RMA56713.1"/>
    </source>
</evidence>
<accession>A0A3L9Y7M5</accession>
<dbReference type="OrthoDB" id="965828at2"/>
<dbReference type="InterPro" id="IPR003807">
    <property type="entry name" value="DUF202"/>
</dbReference>
<dbReference type="Pfam" id="PF02656">
    <property type="entry name" value="DUF202"/>
    <property type="match status" value="1"/>
</dbReference>
<evidence type="ECO:0000256" key="5">
    <source>
        <dbReference type="SAM" id="Phobius"/>
    </source>
</evidence>
<evidence type="ECO:0000259" key="6">
    <source>
        <dbReference type="Pfam" id="PF02656"/>
    </source>
</evidence>